<dbReference type="PANTHER" id="PTHR30622:SF2">
    <property type="entry name" value="UNDECAPRENYL-DIPHOSPHATASE"/>
    <property type="match status" value="1"/>
</dbReference>
<feature type="transmembrane region" description="Helical" evidence="12">
    <location>
        <begin position="93"/>
        <end position="113"/>
    </location>
</feature>
<dbReference type="GO" id="GO:0005886">
    <property type="term" value="C:plasma membrane"/>
    <property type="evidence" value="ECO:0007669"/>
    <property type="project" value="UniProtKB-SubCell"/>
</dbReference>
<comment type="catalytic activity">
    <reaction evidence="11">
        <text>di-trans,octa-cis-undecaprenyl diphosphate + H2O = di-trans,octa-cis-undecaprenyl phosphate + phosphate + H(+)</text>
        <dbReference type="Rhea" id="RHEA:28094"/>
        <dbReference type="ChEBI" id="CHEBI:15377"/>
        <dbReference type="ChEBI" id="CHEBI:15378"/>
        <dbReference type="ChEBI" id="CHEBI:43474"/>
        <dbReference type="ChEBI" id="CHEBI:58405"/>
        <dbReference type="ChEBI" id="CHEBI:60392"/>
        <dbReference type="EC" id="3.6.1.27"/>
    </reaction>
</comment>
<comment type="similarity">
    <text evidence="2">Belongs to the UppP family.</text>
</comment>
<feature type="transmembrane region" description="Helical" evidence="12">
    <location>
        <begin position="119"/>
        <end position="140"/>
    </location>
</feature>
<gene>
    <name evidence="13" type="ORF">METZ01_LOCUS500769</name>
</gene>
<evidence type="ECO:0000256" key="4">
    <source>
        <dbReference type="ARBA" id="ARBA00021581"/>
    </source>
</evidence>
<evidence type="ECO:0000256" key="8">
    <source>
        <dbReference type="ARBA" id="ARBA00022989"/>
    </source>
</evidence>
<evidence type="ECO:0000256" key="1">
    <source>
        <dbReference type="ARBA" id="ARBA00004651"/>
    </source>
</evidence>
<accession>A0A383DUK5</accession>
<proteinExistence type="inferred from homology"/>
<evidence type="ECO:0000256" key="11">
    <source>
        <dbReference type="ARBA" id="ARBA00047594"/>
    </source>
</evidence>
<evidence type="ECO:0000256" key="6">
    <source>
        <dbReference type="ARBA" id="ARBA00022692"/>
    </source>
</evidence>
<feature type="non-terminal residue" evidence="13">
    <location>
        <position position="161"/>
    </location>
</feature>
<dbReference type="PANTHER" id="PTHR30622">
    <property type="entry name" value="UNDECAPRENYL-DIPHOSPHATASE"/>
    <property type="match status" value="1"/>
</dbReference>
<organism evidence="13">
    <name type="scientific">marine metagenome</name>
    <dbReference type="NCBI Taxonomy" id="408172"/>
    <lineage>
        <taxon>unclassified sequences</taxon>
        <taxon>metagenomes</taxon>
        <taxon>ecological metagenomes</taxon>
    </lineage>
</organism>
<evidence type="ECO:0000256" key="3">
    <source>
        <dbReference type="ARBA" id="ARBA00012374"/>
    </source>
</evidence>
<keyword evidence="6 12" id="KW-0812">Transmembrane</keyword>
<evidence type="ECO:0000313" key="13">
    <source>
        <dbReference type="EMBL" id="SVE47915.1"/>
    </source>
</evidence>
<dbReference type="EMBL" id="UINC01220135">
    <property type="protein sequence ID" value="SVE47915.1"/>
    <property type="molecule type" value="Genomic_DNA"/>
</dbReference>
<evidence type="ECO:0000256" key="2">
    <source>
        <dbReference type="ARBA" id="ARBA00010621"/>
    </source>
</evidence>
<keyword evidence="8 12" id="KW-1133">Transmembrane helix</keyword>
<evidence type="ECO:0000256" key="7">
    <source>
        <dbReference type="ARBA" id="ARBA00022801"/>
    </source>
</evidence>
<protein>
    <recommendedName>
        <fullName evidence="4">Undecaprenyl-diphosphatase</fullName>
        <ecNumber evidence="3">3.6.1.27</ecNumber>
    </recommendedName>
    <alternativeName>
        <fullName evidence="10">Undecaprenyl pyrophosphate phosphatase</fullName>
    </alternativeName>
</protein>
<keyword evidence="5" id="KW-1003">Cell membrane</keyword>
<name>A0A383DUK5_9ZZZZ</name>
<evidence type="ECO:0000256" key="5">
    <source>
        <dbReference type="ARBA" id="ARBA00022475"/>
    </source>
</evidence>
<evidence type="ECO:0000256" key="12">
    <source>
        <dbReference type="SAM" id="Phobius"/>
    </source>
</evidence>
<keyword evidence="9 12" id="KW-0472">Membrane</keyword>
<comment type="subcellular location">
    <subcellularLocation>
        <location evidence="1">Cell membrane</location>
        <topology evidence="1">Multi-pass membrane protein</topology>
    </subcellularLocation>
</comment>
<dbReference type="EC" id="3.6.1.27" evidence="3"/>
<sequence length="161" mass="17383">MEILDAIILGVIQGLTEFLPVSSSGHLVLGGELLGLTESHLTFDVVVHVATLMVTLGFYRASVMGIGKSLVQNLGSVFSPTTWMDGYQAWPELRLLFLIVVGSVPTAVIGLIFKDELEGLFGSPRLVSGMLLVTAGILWLTPRRSDTSRGISEMRVRDALL</sequence>
<dbReference type="InterPro" id="IPR003824">
    <property type="entry name" value="UppP"/>
</dbReference>
<feature type="transmembrane region" description="Helical" evidence="12">
    <location>
        <begin position="41"/>
        <end position="59"/>
    </location>
</feature>
<evidence type="ECO:0000256" key="9">
    <source>
        <dbReference type="ARBA" id="ARBA00023136"/>
    </source>
</evidence>
<keyword evidence="7" id="KW-0378">Hydrolase</keyword>
<evidence type="ECO:0000256" key="10">
    <source>
        <dbReference type="ARBA" id="ARBA00032707"/>
    </source>
</evidence>
<dbReference type="AlphaFoldDB" id="A0A383DUK5"/>
<reference evidence="13" key="1">
    <citation type="submission" date="2018-05" db="EMBL/GenBank/DDBJ databases">
        <authorList>
            <person name="Lanie J.A."/>
            <person name="Ng W.-L."/>
            <person name="Kazmierczak K.M."/>
            <person name="Andrzejewski T.M."/>
            <person name="Davidsen T.M."/>
            <person name="Wayne K.J."/>
            <person name="Tettelin H."/>
            <person name="Glass J.I."/>
            <person name="Rusch D."/>
            <person name="Podicherti R."/>
            <person name="Tsui H.-C.T."/>
            <person name="Winkler M.E."/>
        </authorList>
    </citation>
    <scope>NUCLEOTIDE SEQUENCE</scope>
</reference>
<dbReference type="Pfam" id="PF02673">
    <property type="entry name" value="BacA"/>
    <property type="match status" value="1"/>
</dbReference>
<dbReference type="GO" id="GO:0050380">
    <property type="term" value="F:undecaprenyl-diphosphatase activity"/>
    <property type="evidence" value="ECO:0007669"/>
    <property type="project" value="UniProtKB-EC"/>
</dbReference>